<evidence type="ECO:0000313" key="9">
    <source>
        <dbReference type="EMBL" id="CAL1395163.1"/>
    </source>
</evidence>
<name>A0AAV2FAB1_9ROSI</name>
<comment type="function">
    <text evidence="1">Involved in auxin transport. Regulator of the auxin signaling pathway.</text>
</comment>
<organism evidence="9 10">
    <name type="scientific">Linum trigynum</name>
    <dbReference type="NCBI Taxonomy" id="586398"/>
    <lineage>
        <taxon>Eukaryota</taxon>
        <taxon>Viridiplantae</taxon>
        <taxon>Streptophyta</taxon>
        <taxon>Embryophyta</taxon>
        <taxon>Tracheophyta</taxon>
        <taxon>Spermatophyta</taxon>
        <taxon>Magnoliopsida</taxon>
        <taxon>eudicotyledons</taxon>
        <taxon>Gunneridae</taxon>
        <taxon>Pentapetalae</taxon>
        <taxon>rosids</taxon>
        <taxon>fabids</taxon>
        <taxon>Malpighiales</taxon>
        <taxon>Linaceae</taxon>
        <taxon>Linum</taxon>
    </lineage>
</organism>
<keyword evidence="7" id="KW-0927">Auxin signaling pathway</keyword>
<feature type="region of interest" description="Disordered" evidence="8">
    <location>
        <begin position="120"/>
        <end position="147"/>
    </location>
</feature>
<evidence type="ECO:0000256" key="7">
    <source>
        <dbReference type="ARBA" id="ARBA00023294"/>
    </source>
</evidence>
<dbReference type="EMBL" id="OZ034819">
    <property type="protein sequence ID" value="CAL1395163.1"/>
    <property type="molecule type" value="Genomic_DNA"/>
</dbReference>
<keyword evidence="5" id="KW-1003">Cell membrane</keyword>
<dbReference type="AlphaFoldDB" id="A0AAV2FAB1"/>
<keyword evidence="4" id="KW-0813">Transport</keyword>
<evidence type="ECO:0000256" key="1">
    <source>
        <dbReference type="ARBA" id="ARBA00002281"/>
    </source>
</evidence>
<evidence type="ECO:0000256" key="2">
    <source>
        <dbReference type="ARBA" id="ARBA00004236"/>
    </source>
</evidence>
<dbReference type="InterPro" id="IPR039621">
    <property type="entry name" value="BG1-like"/>
</dbReference>
<comment type="similarity">
    <text evidence="3">Belongs to the BIG GRAIN 1 (BG1) plant protein family.</text>
</comment>
<evidence type="ECO:0000256" key="3">
    <source>
        <dbReference type="ARBA" id="ARBA00010067"/>
    </source>
</evidence>
<keyword evidence="6" id="KW-0472">Membrane</keyword>
<dbReference type="PANTHER" id="PTHR33541">
    <property type="entry name" value="PROTEIN BIG GRAIN 1-LIKE A-RELATED"/>
    <property type="match status" value="1"/>
</dbReference>
<dbReference type="Proteomes" id="UP001497516">
    <property type="component" value="Chromosome 6"/>
</dbReference>
<gene>
    <name evidence="9" type="ORF">LTRI10_LOCUS35616</name>
</gene>
<protein>
    <recommendedName>
        <fullName evidence="11">Protein BIG GRAIN 1-like E</fullName>
    </recommendedName>
</protein>
<evidence type="ECO:0000256" key="5">
    <source>
        <dbReference type="ARBA" id="ARBA00022475"/>
    </source>
</evidence>
<proteinExistence type="inferred from homology"/>
<reference evidence="9 10" key="1">
    <citation type="submission" date="2024-04" db="EMBL/GenBank/DDBJ databases">
        <authorList>
            <person name="Fracassetti M."/>
        </authorList>
    </citation>
    <scope>NUCLEOTIDE SEQUENCE [LARGE SCALE GENOMIC DNA]</scope>
</reference>
<dbReference type="GO" id="GO:0005886">
    <property type="term" value="C:plasma membrane"/>
    <property type="evidence" value="ECO:0007669"/>
    <property type="project" value="UniProtKB-SubCell"/>
</dbReference>
<evidence type="ECO:0000313" key="10">
    <source>
        <dbReference type="Proteomes" id="UP001497516"/>
    </source>
</evidence>
<evidence type="ECO:0000256" key="8">
    <source>
        <dbReference type="SAM" id="MobiDB-lite"/>
    </source>
</evidence>
<evidence type="ECO:0000256" key="6">
    <source>
        <dbReference type="ARBA" id="ARBA00023136"/>
    </source>
</evidence>
<evidence type="ECO:0008006" key="11">
    <source>
        <dbReference type="Google" id="ProtNLM"/>
    </source>
</evidence>
<accession>A0AAV2FAB1</accession>
<keyword evidence="10" id="KW-1185">Reference proteome</keyword>
<dbReference type="PANTHER" id="PTHR33541:SF11">
    <property type="entry name" value="PROTEIN BIG GRAIN 1-LIKE E"/>
    <property type="match status" value="1"/>
</dbReference>
<sequence>MSVTGLSSSSSSSKLFHKPIHHRTNSDELDIFEAAKYFSGYNEPTTHYYITSKNRASLGRAPSGTRRMSLEMPMENMNSKKLQIVKENNFVSSNTKPHKQPNSPVGKLSNFLSTLFHQAAGGSKKKPPNSDGGGESPCGGEARKKRRSSISYFTRSFADTKSWYSTTSSKSGFRTPPPLYTPTKAGFRTVVCGGNQKPVFGGDSSWSWLDENLAKLSNDGLLLSACEKSKVGGGSKFFGGDDGDDGGESDSSSDLFELQNYDLDACPSGLPVYETTDVGSITSGNGTI</sequence>
<evidence type="ECO:0000256" key="4">
    <source>
        <dbReference type="ARBA" id="ARBA00022448"/>
    </source>
</evidence>
<dbReference type="GO" id="GO:0009734">
    <property type="term" value="P:auxin-activated signaling pathway"/>
    <property type="evidence" value="ECO:0007669"/>
    <property type="project" value="UniProtKB-KW"/>
</dbReference>
<comment type="subcellular location">
    <subcellularLocation>
        <location evidence="2">Cell membrane</location>
    </subcellularLocation>
</comment>
<feature type="region of interest" description="Disordered" evidence="8">
    <location>
        <begin position="1"/>
        <end position="20"/>
    </location>
</feature>